<keyword evidence="7" id="KW-0503">Monooxygenase</keyword>
<keyword evidence="4" id="KW-0285">Flavoprotein</keyword>
<evidence type="ECO:0000256" key="1">
    <source>
        <dbReference type="ARBA" id="ARBA00001974"/>
    </source>
</evidence>
<comment type="similarity">
    <text evidence="3">Belongs to the UbiH/COQ6 family.</text>
</comment>
<dbReference type="InterPro" id="IPR036188">
    <property type="entry name" value="FAD/NAD-bd_sf"/>
</dbReference>
<dbReference type="Gene3D" id="3.30.9.10">
    <property type="entry name" value="D-Amino Acid Oxidase, subunit A, domain 2"/>
    <property type="match status" value="1"/>
</dbReference>
<dbReference type="InterPro" id="IPR051205">
    <property type="entry name" value="UbiH/COQ6_monooxygenase"/>
</dbReference>
<dbReference type="InterPro" id="IPR010971">
    <property type="entry name" value="UbiH/COQ6"/>
</dbReference>
<keyword evidence="5" id="KW-0274">FAD</keyword>
<comment type="caution">
    <text evidence="9">The sequence shown here is derived from an EMBL/GenBank/DDBJ whole genome shotgun (WGS) entry which is preliminary data.</text>
</comment>
<dbReference type="RefSeq" id="WP_289828715.1">
    <property type="nucleotide sequence ID" value="NZ_JAUEDK010000005.1"/>
</dbReference>
<reference evidence="9" key="1">
    <citation type="submission" date="2023-06" db="EMBL/GenBank/DDBJ databases">
        <authorList>
            <person name="Zhang S."/>
        </authorList>
    </citation>
    <scope>NUCLEOTIDE SEQUENCE</scope>
    <source>
        <strain evidence="9">SG2303</strain>
    </source>
</reference>
<name>A0ABT7XK51_9NEIS</name>
<keyword evidence="10" id="KW-1185">Reference proteome</keyword>
<evidence type="ECO:0000256" key="3">
    <source>
        <dbReference type="ARBA" id="ARBA00005349"/>
    </source>
</evidence>
<dbReference type="NCBIfam" id="TIGR01988">
    <property type="entry name" value="Ubi-OHases"/>
    <property type="match status" value="1"/>
</dbReference>
<dbReference type="SUPFAM" id="SSF51905">
    <property type="entry name" value="FAD/NAD(P)-binding domain"/>
    <property type="match status" value="1"/>
</dbReference>
<gene>
    <name evidence="9" type="ORF">QU481_04575</name>
</gene>
<dbReference type="PRINTS" id="PR00420">
    <property type="entry name" value="RNGMNOXGNASE"/>
</dbReference>
<evidence type="ECO:0000256" key="4">
    <source>
        <dbReference type="ARBA" id="ARBA00022630"/>
    </source>
</evidence>
<dbReference type="Proteomes" id="UP001168540">
    <property type="component" value="Unassembled WGS sequence"/>
</dbReference>
<evidence type="ECO:0000256" key="5">
    <source>
        <dbReference type="ARBA" id="ARBA00022827"/>
    </source>
</evidence>
<dbReference type="PANTHER" id="PTHR43876:SF7">
    <property type="entry name" value="UBIQUINONE BIOSYNTHESIS MONOOXYGENASE COQ6, MITOCHONDRIAL"/>
    <property type="match status" value="1"/>
</dbReference>
<evidence type="ECO:0000313" key="9">
    <source>
        <dbReference type="EMBL" id="MDN0074163.1"/>
    </source>
</evidence>
<dbReference type="InterPro" id="IPR002938">
    <property type="entry name" value="FAD-bd"/>
</dbReference>
<dbReference type="EMBL" id="JAUEDK010000005">
    <property type="protein sequence ID" value="MDN0074163.1"/>
    <property type="molecule type" value="Genomic_DNA"/>
</dbReference>
<evidence type="ECO:0000256" key="2">
    <source>
        <dbReference type="ARBA" id="ARBA00004749"/>
    </source>
</evidence>
<feature type="domain" description="FAD-binding" evidence="8">
    <location>
        <begin position="12"/>
        <end position="346"/>
    </location>
</feature>
<dbReference type="PANTHER" id="PTHR43876">
    <property type="entry name" value="UBIQUINONE BIOSYNTHESIS MONOOXYGENASE COQ6, MITOCHONDRIAL"/>
    <property type="match status" value="1"/>
</dbReference>
<dbReference type="Gene3D" id="3.50.50.60">
    <property type="entry name" value="FAD/NAD(P)-binding domain"/>
    <property type="match status" value="2"/>
</dbReference>
<evidence type="ECO:0000259" key="8">
    <source>
        <dbReference type="Pfam" id="PF01494"/>
    </source>
</evidence>
<protein>
    <submittedName>
        <fullName evidence="9">FAD-dependent oxidoreductase</fullName>
    </submittedName>
</protein>
<evidence type="ECO:0000313" key="10">
    <source>
        <dbReference type="Proteomes" id="UP001168540"/>
    </source>
</evidence>
<evidence type="ECO:0000256" key="6">
    <source>
        <dbReference type="ARBA" id="ARBA00023002"/>
    </source>
</evidence>
<dbReference type="Pfam" id="PF01494">
    <property type="entry name" value="FAD_binding_3"/>
    <property type="match status" value="1"/>
</dbReference>
<comment type="cofactor">
    <cofactor evidence="1">
        <name>FAD</name>
        <dbReference type="ChEBI" id="CHEBI:57692"/>
    </cofactor>
</comment>
<keyword evidence="6" id="KW-0560">Oxidoreductase</keyword>
<accession>A0ABT7XK51</accession>
<evidence type="ECO:0000256" key="7">
    <source>
        <dbReference type="ARBA" id="ARBA00023033"/>
    </source>
</evidence>
<comment type="pathway">
    <text evidence="2">Cofactor biosynthesis; ubiquinone biosynthesis.</text>
</comment>
<organism evidence="9 10">
    <name type="scientific">Crenobacter oryzisoli</name>
    <dbReference type="NCBI Taxonomy" id="3056844"/>
    <lineage>
        <taxon>Bacteria</taxon>
        <taxon>Pseudomonadati</taxon>
        <taxon>Pseudomonadota</taxon>
        <taxon>Betaproteobacteria</taxon>
        <taxon>Neisseriales</taxon>
        <taxon>Neisseriaceae</taxon>
        <taxon>Crenobacter</taxon>
    </lineage>
</organism>
<proteinExistence type="inferred from homology"/>
<sequence length="394" mass="41447">MSRPSETVPEHVEIAVVGGGPVGALTALRLARAGRRVALIEARDPEAKLTDARAIALSWASLVAFADAGVQIPYAALTAIDTVHVSQQGSWGRTVLSRDDLDLPQLGAVVDYPALAEACQAALAAAGVAVLWRTRVTRVATLAAFARLTLSRDGAATPLTCRLAVLADGGELAEQLPGVTRRVHDYHQSALLAELRTERPHGGVAYERFSARGPLALLPHGEAFKLVWTRSPTEAEALRDEPSEQLIEQLDEALAGRFGKVLAVSGRAVFPLTLKQVNRTVSGRVALIGNAAQTMHPVAAQGLNLGVRDALGLVEAVAASADPGEAGVLRRYAGLRRLDSQAVVGFTHGLVSLFDGNGALMSLLRGAGMNLLDLLPPARRRFAGHLVFGVGTAR</sequence>